<reference evidence="1 2" key="1">
    <citation type="submission" date="2019-02" db="EMBL/GenBank/DDBJ databases">
        <title>Planctomycetal bacteria perform biofilm scaping via a novel small molecule.</title>
        <authorList>
            <person name="Jeske O."/>
            <person name="Boedeker C."/>
            <person name="Wiegand S."/>
            <person name="Breitling P."/>
            <person name="Kallscheuer N."/>
            <person name="Jogler M."/>
            <person name="Rohde M."/>
            <person name="Petersen J."/>
            <person name="Medema M.H."/>
            <person name="Surup F."/>
            <person name="Jogler C."/>
        </authorList>
    </citation>
    <scope>NUCLEOTIDE SEQUENCE [LARGE SCALE GENOMIC DNA]</scope>
    <source>
        <strain evidence="1 2">Mal15</strain>
    </source>
</reference>
<organism evidence="1 2">
    <name type="scientific">Stieleria maiorica</name>
    <dbReference type="NCBI Taxonomy" id="2795974"/>
    <lineage>
        <taxon>Bacteria</taxon>
        <taxon>Pseudomonadati</taxon>
        <taxon>Planctomycetota</taxon>
        <taxon>Planctomycetia</taxon>
        <taxon>Pirellulales</taxon>
        <taxon>Pirellulaceae</taxon>
        <taxon>Stieleria</taxon>
    </lineage>
</organism>
<dbReference type="AlphaFoldDB" id="A0A5B9MKI0"/>
<dbReference type="Proteomes" id="UP000321353">
    <property type="component" value="Chromosome"/>
</dbReference>
<keyword evidence="2" id="KW-1185">Reference proteome</keyword>
<proteinExistence type="predicted"/>
<protein>
    <submittedName>
        <fullName evidence="1">Uncharacterized protein</fullName>
    </submittedName>
</protein>
<gene>
    <name evidence="1" type="ORF">Mal15_42240</name>
</gene>
<sequence length="49" mass="5241">MTLYLDVVSVLRDGGLIAVGYVCENTLALSNTIALPHSALSVSMFERLS</sequence>
<dbReference type="KEGG" id="smam:Mal15_42240"/>
<evidence type="ECO:0000313" key="1">
    <source>
        <dbReference type="EMBL" id="QEG00155.1"/>
    </source>
</evidence>
<name>A0A5B9MKI0_9BACT</name>
<accession>A0A5B9MKI0</accession>
<evidence type="ECO:0000313" key="2">
    <source>
        <dbReference type="Proteomes" id="UP000321353"/>
    </source>
</evidence>
<dbReference type="EMBL" id="CP036264">
    <property type="protein sequence ID" value="QEG00155.1"/>
    <property type="molecule type" value="Genomic_DNA"/>
</dbReference>